<dbReference type="Proteomes" id="UP000813215">
    <property type="component" value="Unassembled WGS sequence"/>
</dbReference>
<evidence type="ECO:0000259" key="4">
    <source>
        <dbReference type="Pfam" id="PF23357"/>
    </source>
</evidence>
<feature type="transmembrane region" description="Helical" evidence="2">
    <location>
        <begin position="526"/>
        <end position="549"/>
    </location>
</feature>
<dbReference type="Pfam" id="PF09822">
    <property type="entry name" value="ABC_transp_aux"/>
    <property type="match status" value="1"/>
</dbReference>
<accession>A0A9E3HAA3</accession>
<dbReference type="InterPro" id="IPR029062">
    <property type="entry name" value="Class_I_gatase-like"/>
</dbReference>
<dbReference type="InterPro" id="IPR019196">
    <property type="entry name" value="ABC_transp_unknown"/>
</dbReference>
<evidence type="ECO:0000256" key="1">
    <source>
        <dbReference type="SAM" id="MobiDB-lite"/>
    </source>
</evidence>
<name>A0A9E3HAA3_9NOST</name>
<feature type="domain" description="DUF7088" evidence="4">
    <location>
        <begin position="103"/>
        <end position="168"/>
    </location>
</feature>
<feature type="domain" description="ABC-type uncharacterised transport system" evidence="3">
    <location>
        <begin position="214"/>
        <end position="480"/>
    </location>
</feature>
<dbReference type="SUPFAM" id="SSF52317">
    <property type="entry name" value="Class I glutamine amidotransferase-like"/>
    <property type="match status" value="1"/>
</dbReference>
<proteinExistence type="predicted"/>
<reference evidence="5" key="1">
    <citation type="submission" date="2021-05" db="EMBL/GenBank/DDBJ databases">
        <authorList>
            <person name="Pietrasiak N."/>
            <person name="Ward R."/>
            <person name="Stajich J.E."/>
            <person name="Kurbessoian T."/>
        </authorList>
    </citation>
    <scope>NUCLEOTIDE SEQUENCE</scope>
    <source>
        <strain evidence="5">HA4357-MV3</strain>
    </source>
</reference>
<gene>
    <name evidence="5" type="ORF">KME28_17660</name>
</gene>
<evidence type="ECO:0000259" key="3">
    <source>
        <dbReference type="Pfam" id="PF09822"/>
    </source>
</evidence>
<sequence>MKTISTKKLWKYLIWPGLFLVAAGLTIGVISERWGTVPLAFIISGVIVIGLWLIWQSQENNWWGRRSTQAGTNALVASLAVLAILGLINFFASRYEFRADLTETKLFTLAPESKELVQNLKQPVKVWVFDVTQNPQDRELLESYQKQNSQFKFEYADPQAKPGLTEKFGVKDFGEVYLESGEKKQLVQVVNVSDRLSEIKLTNSLQQISSTSTTKVYFLQGHGEHQLSAGEGAIFQASQALSNKNYTTAPLNLISQSTVPSDANVLVVAGPKRELFDTEVKALQNYLNQGGNLVLMIDQGTDPKIDSLLTQWGVKLDNRLAIDVSGNVSLGPAVPIVTEYGQHPITKDFGNGISFYRLARPVNTTPVPDVEATKLLITKPYPNTWAESDLNNENLEFNEGKDLKGPLTLGVALTRKLPASTKATPSPTPTISPEAETKPSPTPSTSVSPSVSPSPTPSNSTVTESRMVVIGDSDFATDNSFTQQLNGDVFLNSVNWASQQDRQPLSIRPKEAKNRRINLTGLQANILAVSSLLILPLIGFAVAVLLWWLRR</sequence>
<comment type="caution">
    <text evidence="5">The sequence shown here is derived from an EMBL/GenBank/DDBJ whole genome shotgun (WGS) entry which is preliminary data.</text>
</comment>
<feature type="transmembrane region" description="Helical" evidence="2">
    <location>
        <begin position="12"/>
        <end position="31"/>
    </location>
</feature>
<feature type="region of interest" description="Disordered" evidence="1">
    <location>
        <begin position="418"/>
        <end position="463"/>
    </location>
</feature>
<evidence type="ECO:0000313" key="6">
    <source>
        <dbReference type="Proteomes" id="UP000813215"/>
    </source>
</evidence>
<feature type="compositionally biased region" description="Low complexity" evidence="1">
    <location>
        <begin position="418"/>
        <end position="434"/>
    </location>
</feature>
<reference evidence="5" key="2">
    <citation type="journal article" date="2022" name="Microbiol. Resour. Announc.">
        <title>Metagenome Sequencing to Explore Phylogenomics of Terrestrial Cyanobacteria.</title>
        <authorList>
            <person name="Ward R.D."/>
            <person name="Stajich J.E."/>
            <person name="Johansen J.R."/>
            <person name="Huntemann M."/>
            <person name="Clum A."/>
            <person name="Foster B."/>
            <person name="Foster B."/>
            <person name="Roux S."/>
            <person name="Palaniappan K."/>
            <person name="Varghese N."/>
            <person name="Mukherjee S."/>
            <person name="Reddy T.B.K."/>
            <person name="Daum C."/>
            <person name="Copeland A."/>
            <person name="Chen I.A."/>
            <person name="Ivanova N.N."/>
            <person name="Kyrpides N.C."/>
            <person name="Shapiro N."/>
            <person name="Eloe-Fadrosh E.A."/>
            <person name="Pietrasiak N."/>
        </authorList>
    </citation>
    <scope>NUCLEOTIDE SEQUENCE</scope>
    <source>
        <strain evidence="5">HA4357-MV3</strain>
    </source>
</reference>
<dbReference type="InterPro" id="IPR055396">
    <property type="entry name" value="DUF7088"/>
</dbReference>
<keyword evidence="2" id="KW-0472">Membrane</keyword>
<feature type="compositionally biased region" description="Low complexity" evidence="1">
    <location>
        <begin position="443"/>
        <end position="463"/>
    </location>
</feature>
<dbReference type="AlphaFoldDB" id="A0A9E3HAA3"/>
<dbReference type="Pfam" id="PF23357">
    <property type="entry name" value="DUF7088"/>
    <property type="match status" value="1"/>
</dbReference>
<feature type="transmembrane region" description="Helical" evidence="2">
    <location>
        <begin position="37"/>
        <end position="55"/>
    </location>
</feature>
<organism evidence="5 6">
    <name type="scientific">Pelatocladus maniniholoensis HA4357-MV3</name>
    <dbReference type="NCBI Taxonomy" id="1117104"/>
    <lineage>
        <taxon>Bacteria</taxon>
        <taxon>Bacillati</taxon>
        <taxon>Cyanobacteriota</taxon>
        <taxon>Cyanophyceae</taxon>
        <taxon>Nostocales</taxon>
        <taxon>Nostocaceae</taxon>
        <taxon>Pelatocladus</taxon>
    </lineage>
</organism>
<evidence type="ECO:0000313" key="5">
    <source>
        <dbReference type="EMBL" id="MBW4433492.1"/>
    </source>
</evidence>
<protein>
    <submittedName>
        <fullName evidence="5">Gldg family protein</fullName>
    </submittedName>
</protein>
<keyword evidence="2" id="KW-1133">Transmembrane helix</keyword>
<dbReference type="EMBL" id="JAHHHW010000106">
    <property type="protein sequence ID" value="MBW4433492.1"/>
    <property type="molecule type" value="Genomic_DNA"/>
</dbReference>
<keyword evidence="2" id="KW-0812">Transmembrane</keyword>
<evidence type="ECO:0000256" key="2">
    <source>
        <dbReference type="SAM" id="Phobius"/>
    </source>
</evidence>
<feature type="transmembrane region" description="Helical" evidence="2">
    <location>
        <begin position="75"/>
        <end position="92"/>
    </location>
</feature>